<proteinExistence type="predicted"/>
<accession>A0AAD8VB22</accession>
<evidence type="ECO:0000313" key="1">
    <source>
        <dbReference type="EMBL" id="KAK1598698.1"/>
    </source>
</evidence>
<dbReference type="EMBL" id="JAHLJV010000004">
    <property type="protein sequence ID" value="KAK1598698.1"/>
    <property type="molecule type" value="Genomic_DNA"/>
</dbReference>
<protein>
    <submittedName>
        <fullName evidence="1">Uncharacterized protein</fullName>
    </submittedName>
</protein>
<name>A0AAD8VB22_9PEZI</name>
<keyword evidence="2" id="KW-1185">Reference proteome</keyword>
<sequence length="102" mass="10673">MPVGRGCILASCGLCGCEGVAKTEGTDIDGYGAKFCVAEAKEGNCAGGSIVGAAAKRFEGCWRRSAMDLRFRSGILMGPWSICPVTAKHCSMVRPDPPVLVY</sequence>
<dbReference type="PROSITE" id="PS51257">
    <property type="entry name" value="PROKAR_LIPOPROTEIN"/>
    <property type="match status" value="1"/>
</dbReference>
<dbReference type="Proteomes" id="UP001230504">
    <property type="component" value="Unassembled WGS sequence"/>
</dbReference>
<dbReference type="RefSeq" id="XP_060419375.1">
    <property type="nucleotide sequence ID" value="XM_060559748.1"/>
</dbReference>
<gene>
    <name evidence="1" type="ORF">LY79DRAFT_575855</name>
</gene>
<dbReference type="GeneID" id="85443988"/>
<dbReference type="AlphaFoldDB" id="A0AAD8VB22"/>
<evidence type="ECO:0000313" key="2">
    <source>
        <dbReference type="Proteomes" id="UP001230504"/>
    </source>
</evidence>
<reference evidence="1" key="1">
    <citation type="submission" date="2021-06" db="EMBL/GenBank/DDBJ databases">
        <title>Comparative genomics, transcriptomics and evolutionary studies reveal genomic signatures of adaptation to plant cell wall in hemibiotrophic fungi.</title>
        <authorList>
            <consortium name="DOE Joint Genome Institute"/>
            <person name="Baroncelli R."/>
            <person name="Diaz J.F."/>
            <person name="Benocci T."/>
            <person name="Peng M."/>
            <person name="Battaglia E."/>
            <person name="Haridas S."/>
            <person name="Andreopoulos W."/>
            <person name="Labutti K."/>
            <person name="Pangilinan J."/>
            <person name="Floch G.L."/>
            <person name="Makela M.R."/>
            <person name="Henrissat B."/>
            <person name="Grigoriev I.V."/>
            <person name="Crouch J.A."/>
            <person name="De Vries R.P."/>
            <person name="Sukno S.A."/>
            <person name="Thon M.R."/>
        </authorList>
    </citation>
    <scope>NUCLEOTIDE SEQUENCE</scope>
    <source>
        <strain evidence="1">CBS 125086</strain>
    </source>
</reference>
<organism evidence="1 2">
    <name type="scientific">Colletotrichum navitas</name>
    <dbReference type="NCBI Taxonomy" id="681940"/>
    <lineage>
        <taxon>Eukaryota</taxon>
        <taxon>Fungi</taxon>
        <taxon>Dikarya</taxon>
        <taxon>Ascomycota</taxon>
        <taxon>Pezizomycotina</taxon>
        <taxon>Sordariomycetes</taxon>
        <taxon>Hypocreomycetidae</taxon>
        <taxon>Glomerellales</taxon>
        <taxon>Glomerellaceae</taxon>
        <taxon>Colletotrichum</taxon>
        <taxon>Colletotrichum graminicola species complex</taxon>
    </lineage>
</organism>
<comment type="caution">
    <text evidence="1">The sequence shown here is derived from an EMBL/GenBank/DDBJ whole genome shotgun (WGS) entry which is preliminary data.</text>
</comment>